<feature type="transmembrane region" description="Helical" evidence="1">
    <location>
        <begin position="35"/>
        <end position="58"/>
    </location>
</feature>
<evidence type="ECO:0000256" key="1">
    <source>
        <dbReference type="SAM" id="Phobius"/>
    </source>
</evidence>
<keyword evidence="3" id="KW-0808">Transferase</keyword>
<keyword evidence="1" id="KW-0812">Transmembrane</keyword>
<evidence type="ECO:0000313" key="3">
    <source>
        <dbReference type="EMBL" id="SFF23940.1"/>
    </source>
</evidence>
<feature type="transmembrane region" description="Helical" evidence="1">
    <location>
        <begin position="70"/>
        <end position="88"/>
    </location>
</feature>
<dbReference type="RefSeq" id="WP_093834693.1">
    <property type="nucleotide sequence ID" value="NZ_FOLQ01000037.1"/>
</dbReference>
<dbReference type="Gene3D" id="3.30.565.10">
    <property type="entry name" value="Histidine kinase-like ATPase, C-terminal domain"/>
    <property type="match status" value="1"/>
</dbReference>
<reference evidence="3 4" key="1">
    <citation type="submission" date="2016-10" db="EMBL/GenBank/DDBJ databases">
        <authorList>
            <person name="de Groot N.N."/>
        </authorList>
    </citation>
    <scope>NUCLEOTIDE SEQUENCE [LARGE SCALE GENOMIC DNA]</scope>
    <source>
        <strain evidence="3 4">DSM 26130</strain>
    </source>
</reference>
<dbReference type="EMBL" id="FOLQ01000037">
    <property type="protein sequence ID" value="SFF23940.1"/>
    <property type="molecule type" value="Genomic_DNA"/>
</dbReference>
<sequence length="351" mass="39921">MKITREVLFNAVFWGLYFLYQWLGLASLYGDYQGYLINACMALPVAFLFSGLAVHVLIKKRLVETNQVTGWVYLILGSLLLLVLRRYINYYLIYPTYFPQALRMPLLSFGKMLVELVNLYTITGLYTLYYFIRSWYEQRLRVQQLVQQKTTAELDGLKAQVQPHFVFNTLNNMYATALTSSPETASLIAHLSGFLAYNLYESTQAMVPLETEMAYIDHYIELQKNRYGSKLDVAINRFTPIDDLQIAPLLLLPLVENSFKHGVASSSGFSWIRIDIARGPGQFSVKIANSKDEQGPIPVAATGGIGLSNVKKRLALLYPDAHELSIIDEPHSYLIRLTIKPLNHDFLPTRG</sequence>
<dbReference type="AlphaFoldDB" id="A0A1I2H3I1"/>
<evidence type="ECO:0000259" key="2">
    <source>
        <dbReference type="Pfam" id="PF06580"/>
    </source>
</evidence>
<keyword evidence="1" id="KW-1133">Transmembrane helix</keyword>
<dbReference type="PANTHER" id="PTHR34220">
    <property type="entry name" value="SENSOR HISTIDINE KINASE YPDA"/>
    <property type="match status" value="1"/>
</dbReference>
<keyword evidence="4" id="KW-1185">Reference proteome</keyword>
<keyword evidence="3" id="KW-0418">Kinase</keyword>
<dbReference type="InterPro" id="IPR050640">
    <property type="entry name" value="Bact_2-comp_sensor_kinase"/>
</dbReference>
<dbReference type="PANTHER" id="PTHR34220:SF7">
    <property type="entry name" value="SENSOR HISTIDINE KINASE YPDA"/>
    <property type="match status" value="1"/>
</dbReference>
<feature type="domain" description="Signal transduction histidine kinase internal region" evidence="2">
    <location>
        <begin position="152"/>
        <end position="231"/>
    </location>
</feature>
<name>A0A1I2H3I1_9BACT</name>
<feature type="transmembrane region" description="Helical" evidence="1">
    <location>
        <begin position="7"/>
        <end position="29"/>
    </location>
</feature>
<dbReference type="GO" id="GO:0016020">
    <property type="term" value="C:membrane"/>
    <property type="evidence" value="ECO:0007669"/>
    <property type="project" value="InterPro"/>
</dbReference>
<dbReference type="GO" id="GO:0000155">
    <property type="term" value="F:phosphorelay sensor kinase activity"/>
    <property type="evidence" value="ECO:0007669"/>
    <property type="project" value="InterPro"/>
</dbReference>
<feature type="transmembrane region" description="Helical" evidence="1">
    <location>
        <begin position="108"/>
        <end position="132"/>
    </location>
</feature>
<dbReference type="InterPro" id="IPR010559">
    <property type="entry name" value="Sig_transdc_His_kin_internal"/>
</dbReference>
<protein>
    <submittedName>
        <fullName evidence="3">Histidine kinase</fullName>
    </submittedName>
</protein>
<dbReference type="STRING" id="662367.SAMN05216167_13735"/>
<dbReference type="InterPro" id="IPR036890">
    <property type="entry name" value="HATPase_C_sf"/>
</dbReference>
<dbReference type="Proteomes" id="UP000198598">
    <property type="component" value="Unassembled WGS sequence"/>
</dbReference>
<keyword evidence="1" id="KW-0472">Membrane</keyword>
<dbReference type="Pfam" id="PF06580">
    <property type="entry name" value="His_kinase"/>
    <property type="match status" value="1"/>
</dbReference>
<dbReference type="OrthoDB" id="9792992at2"/>
<organism evidence="3 4">
    <name type="scientific">Spirosoma endophyticum</name>
    <dbReference type="NCBI Taxonomy" id="662367"/>
    <lineage>
        <taxon>Bacteria</taxon>
        <taxon>Pseudomonadati</taxon>
        <taxon>Bacteroidota</taxon>
        <taxon>Cytophagia</taxon>
        <taxon>Cytophagales</taxon>
        <taxon>Cytophagaceae</taxon>
        <taxon>Spirosoma</taxon>
    </lineage>
</organism>
<proteinExistence type="predicted"/>
<evidence type="ECO:0000313" key="4">
    <source>
        <dbReference type="Proteomes" id="UP000198598"/>
    </source>
</evidence>
<gene>
    <name evidence="3" type="ORF">SAMN05216167_13735</name>
</gene>
<accession>A0A1I2H3I1</accession>